<organism evidence="1 2">
    <name type="scientific">Devosia honganensis</name>
    <dbReference type="NCBI Taxonomy" id="1610527"/>
    <lineage>
        <taxon>Bacteria</taxon>
        <taxon>Pseudomonadati</taxon>
        <taxon>Pseudomonadota</taxon>
        <taxon>Alphaproteobacteria</taxon>
        <taxon>Hyphomicrobiales</taxon>
        <taxon>Devosiaceae</taxon>
        <taxon>Devosia</taxon>
    </lineage>
</organism>
<comment type="caution">
    <text evidence="1">The sequence shown here is derived from an EMBL/GenBank/DDBJ whole genome shotgun (WGS) entry which is preliminary data.</text>
</comment>
<sequence length="166" mass="17848">MFTEPPRPFHRCYISAPFGIDLGSLPILLGQRQISWNWAAPDIPGELGYASAIQRSEFVIAVLDGSRSDHRVLYEVGVAEGMGKPIFMVSIRKRTNTFAISKFAVATVGLHEAGALGFQLDLFLSAPHESIFIKGTQPPPSAPVATIAAREGSIAMRGGVSGKIRV</sequence>
<accession>A0ABV7X6R5</accession>
<proteinExistence type="predicted"/>
<protein>
    <submittedName>
        <fullName evidence="1">Nucleoside 2-deoxyribosyltransferase</fullName>
    </submittedName>
</protein>
<dbReference type="Proteomes" id="UP001595613">
    <property type="component" value="Unassembled WGS sequence"/>
</dbReference>
<dbReference type="Gene3D" id="3.40.50.450">
    <property type="match status" value="1"/>
</dbReference>
<dbReference type="EMBL" id="JBHRYD010000016">
    <property type="protein sequence ID" value="MFC3706219.1"/>
    <property type="molecule type" value="Genomic_DNA"/>
</dbReference>
<dbReference type="InterPro" id="IPR007710">
    <property type="entry name" value="Nucleoside_deoxyribTrfase"/>
</dbReference>
<gene>
    <name evidence="1" type="ORF">ACFOOL_15820</name>
</gene>
<name>A0ABV7X6R5_9HYPH</name>
<evidence type="ECO:0000313" key="1">
    <source>
        <dbReference type="EMBL" id="MFC3706219.1"/>
    </source>
</evidence>
<dbReference type="RefSeq" id="WP_380098316.1">
    <property type="nucleotide sequence ID" value="NZ_JBHRYD010000016.1"/>
</dbReference>
<evidence type="ECO:0000313" key="2">
    <source>
        <dbReference type="Proteomes" id="UP001595613"/>
    </source>
</evidence>
<reference evidence="2" key="1">
    <citation type="journal article" date="2019" name="Int. J. Syst. Evol. Microbiol.">
        <title>The Global Catalogue of Microorganisms (GCM) 10K type strain sequencing project: providing services to taxonomists for standard genome sequencing and annotation.</title>
        <authorList>
            <consortium name="The Broad Institute Genomics Platform"/>
            <consortium name="The Broad Institute Genome Sequencing Center for Infectious Disease"/>
            <person name="Wu L."/>
            <person name="Ma J."/>
        </authorList>
    </citation>
    <scope>NUCLEOTIDE SEQUENCE [LARGE SCALE GENOMIC DNA]</scope>
    <source>
        <strain evidence="2">KCTC 42281</strain>
    </source>
</reference>
<keyword evidence="2" id="KW-1185">Reference proteome</keyword>
<dbReference type="Pfam" id="PF05014">
    <property type="entry name" value="Nuc_deoxyrib_tr"/>
    <property type="match status" value="1"/>
</dbReference>
<dbReference type="SUPFAM" id="SSF52309">
    <property type="entry name" value="N-(deoxy)ribosyltransferase-like"/>
    <property type="match status" value="1"/>
</dbReference>